<name>A0A0F5L4F9_9HYPH</name>
<dbReference type="AlphaFoldDB" id="A0A0F5L4F9"/>
<gene>
    <name evidence="1" type="ORF">VW29_19175</name>
</gene>
<dbReference type="PATRIC" id="fig|1121477.3.peg.609"/>
<evidence type="ECO:0000313" key="1">
    <source>
        <dbReference type="EMBL" id="KKB77079.1"/>
    </source>
</evidence>
<dbReference type="Proteomes" id="UP000033608">
    <property type="component" value="Unassembled WGS sequence"/>
</dbReference>
<accession>A0A0F5L4F9</accession>
<dbReference type="EMBL" id="LAJF01000143">
    <property type="protein sequence ID" value="KKB77079.1"/>
    <property type="molecule type" value="Genomic_DNA"/>
</dbReference>
<dbReference type="RefSeq" id="WP_046136882.1">
    <property type="nucleotide sequence ID" value="NZ_FQVC01000007.1"/>
</dbReference>
<evidence type="ECO:0000313" key="2">
    <source>
        <dbReference type="Proteomes" id="UP000033608"/>
    </source>
</evidence>
<reference evidence="1 2" key="1">
    <citation type="submission" date="2015-03" db="EMBL/GenBank/DDBJ databases">
        <authorList>
            <person name="Hassan Y.I."/>
            <person name="Lepp D."/>
            <person name="Zhou T."/>
        </authorList>
    </citation>
    <scope>NUCLEOTIDE SEQUENCE [LARGE SCALE GENOMIC DNA]</scope>
    <source>
        <strain evidence="1 2">DSM 17137</strain>
    </source>
</reference>
<comment type="caution">
    <text evidence="1">The sequence shown here is derived from an EMBL/GenBank/DDBJ whole genome shotgun (WGS) entry which is preliminary data.</text>
</comment>
<organism evidence="1 2">
    <name type="scientific">Devosia limi DSM 17137</name>
    <dbReference type="NCBI Taxonomy" id="1121477"/>
    <lineage>
        <taxon>Bacteria</taxon>
        <taxon>Pseudomonadati</taxon>
        <taxon>Pseudomonadota</taxon>
        <taxon>Alphaproteobacteria</taxon>
        <taxon>Hyphomicrobiales</taxon>
        <taxon>Devosiaceae</taxon>
        <taxon>Devosia</taxon>
    </lineage>
</organism>
<proteinExistence type="predicted"/>
<sequence length="80" mass="8805">MKAHLESALVAGPALVLHGRNGHLQHRGHFDLPGGDAPSCRDADAGHCRDDTRAITQLILQIIWRVSRPPDPRQHSLLPH</sequence>
<keyword evidence="2" id="KW-1185">Reference proteome</keyword>
<protein>
    <submittedName>
        <fullName evidence="1">Uncharacterized protein</fullName>
    </submittedName>
</protein>